<comment type="similarity">
    <text evidence="2">Belongs to the EamA transporter family.</text>
</comment>
<evidence type="ECO:0000313" key="5">
    <source>
        <dbReference type="EMBL" id="QDK71210.1"/>
    </source>
</evidence>
<comment type="subcellular location">
    <subcellularLocation>
        <location evidence="1">Endomembrane system</location>
        <topology evidence="1">Multi-pass membrane protein</topology>
    </subcellularLocation>
</comment>
<dbReference type="InterPro" id="IPR000620">
    <property type="entry name" value="EamA_dom"/>
</dbReference>
<dbReference type="Pfam" id="PF00892">
    <property type="entry name" value="EamA"/>
    <property type="match status" value="1"/>
</dbReference>
<feature type="transmembrane region" description="Helical" evidence="3">
    <location>
        <begin position="74"/>
        <end position="91"/>
    </location>
</feature>
<feature type="transmembrane region" description="Helical" evidence="3">
    <location>
        <begin position="44"/>
        <end position="67"/>
    </location>
</feature>
<accession>A0A514Z9G9</accession>
<dbReference type="InterPro" id="IPR037185">
    <property type="entry name" value="EmrE-like"/>
</dbReference>
<feature type="domain" description="EamA" evidence="4">
    <location>
        <begin position="17"/>
        <end position="90"/>
    </location>
</feature>
<reference evidence="5 6" key="1">
    <citation type="submission" date="2019-07" db="EMBL/GenBank/DDBJ databases">
        <title>Genome sequencing of KACC 19320.</title>
        <authorList>
            <person name="Heo J."/>
            <person name="Kim S.-J."/>
            <person name="Kim J.-S."/>
            <person name="Hong S.-B."/>
            <person name="Kwon S.-W."/>
        </authorList>
    </citation>
    <scope>NUCLEOTIDE SEQUENCE [LARGE SCALE GENOMIC DNA]</scope>
    <source>
        <strain evidence="5 6">KACC 19320</strain>
    </source>
</reference>
<feature type="transmembrane region" description="Helical" evidence="3">
    <location>
        <begin position="18"/>
        <end position="38"/>
    </location>
</feature>
<keyword evidence="3" id="KW-0472">Membrane</keyword>
<keyword evidence="3" id="KW-1133">Transmembrane helix</keyword>
<evidence type="ECO:0000256" key="2">
    <source>
        <dbReference type="ARBA" id="ARBA00007362"/>
    </source>
</evidence>
<evidence type="ECO:0000313" key="6">
    <source>
        <dbReference type="Proteomes" id="UP000315128"/>
    </source>
</evidence>
<proteinExistence type="inferred from homology"/>
<evidence type="ECO:0000256" key="3">
    <source>
        <dbReference type="SAM" id="Phobius"/>
    </source>
</evidence>
<dbReference type="AlphaFoldDB" id="A0A514Z9G9"/>
<evidence type="ECO:0000259" key="4">
    <source>
        <dbReference type="Pfam" id="PF00892"/>
    </source>
</evidence>
<dbReference type="KEGG" id="lack:FLP15_08645"/>
<dbReference type="RefSeq" id="WP_142766784.1">
    <property type="nucleotide sequence ID" value="NZ_CP041356.1"/>
</dbReference>
<dbReference type="Proteomes" id="UP000315128">
    <property type="component" value="Chromosome"/>
</dbReference>
<protein>
    <submittedName>
        <fullName evidence="5">EamA family transporter</fullName>
    </submittedName>
</protein>
<organism evidence="5 6">
    <name type="scientific">Lactococcus protaetiae</name>
    <dbReference type="NCBI Taxonomy" id="2592653"/>
    <lineage>
        <taxon>Bacteria</taxon>
        <taxon>Bacillati</taxon>
        <taxon>Bacillota</taxon>
        <taxon>Bacilli</taxon>
        <taxon>Lactobacillales</taxon>
        <taxon>Streptococcaceae</taxon>
        <taxon>Lactococcus</taxon>
    </lineage>
</organism>
<gene>
    <name evidence="5" type="ORF">FLP15_08645</name>
</gene>
<keyword evidence="3" id="KW-0812">Transmembrane</keyword>
<keyword evidence="6" id="KW-1185">Reference proteome</keyword>
<evidence type="ECO:0000256" key="1">
    <source>
        <dbReference type="ARBA" id="ARBA00004127"/>
    </source>
</evidence>
<dbReference type="GO" id="GO:0016020">
    <property type="term" value="C:membrane"/>
    <property type="evidence" value="ECO:0007669"/>
    <property type="project" value="InterPro"/>
</dbReference>
<dbReference type="EMBL" id="CP041356">
    <property type="protein sequence ID" value="QDK71210.1"/>
    <property type="molecule type" value="Genomic_DNA"/>
</dbReference>
<dbReference type="SUPFAM" id="SSF103481">
    <property type="entry name" value="Multidrug resistance efflux transporter EmrE"/>
    <property type="match status" value="2"/>
</dbReference>
<dbReference type="OrthoDB" id="9806718at2"/>
<sequence length="137" mass="15135">MVDCRSFWVLGKCRRHSLLFLILSGLATGASWLCYYRALQIGKVAGVVAVDQSSVLFSVILAIIFLGERSKFEITLIGLLIIALGMFFIVLESNKNIDKTSIAVATFLAFLFLREKPSKLTILGLGFIVFGRIVIAF</sequence>
<feature type="transmembrane region" description="Helical" evidence="3">
    <location>
        <begin position="120"/>
        <end position="136"/>
    </location>
</feature>
<name>A0A514Z9G9_9LACT</name>